<comment type="caution">
    <text evidence="1">The sequence shown here is derived from an EMBL/GenBank/DDBJ whole genome shotgun (WGS) entry which is preliminary data.</text>
</comment>
<protein>
    <submittedName>
        <fullName evidence="1">Uncharacterized protein</fullName>
    </submittedName>
</protein>
<dbReference type="EMBL" id="CM047909">
    <property type="protein sequence ID" value="KAJ0080046.1"/>
    <property type="molecule type" value="Genomic_DNA"/>
</dbReference>
<name>A0ACC1A0U2_9ROSI</name>
<accession>A0ACC1A0U2</accession>
<organism evidence="1 2">
    <name type="scientific">Pistacia atlantica</name>
    <dbReference type="NCBI Taxonomy" id="434234"/>
    <lineage>
        <taxon>Eukaryota</taxon>
        <taxon>Viridiplantae</taxon>
        <taxon>Streptophyta</taxon>
        <taxon>Embryophyta</taxon>
        <taxon>Tracheophyta</taxon>
        <taxon>Spermatophyta</taxon>
        <taxon>Magnoliopsida</taxon>
        <taxon>eudicotyledons</taxon>
        <taxon>Gunneridae</taxon>
        <taxon>Pentapetalae</taxon>
        <taxon>rosids</taxon>
        <taxon>malvids</taxon>
        <taxon>Sapindales</taxon>
        <taxon>Anacardiaceae</taxon>
        <taxon>Pistacia</taxon>
    </lineage>
</organism>
<sequence length="66" mass="7468">MRKSCCCSEGFGQRFMAFHVRRPSDIPRGILNMGVRTAHLKNVEVKADEFMATENLQPENNGSLIK</sequence>
<evidence type="ECO:0000313" key="1">
    <source>
        <dbReference type="EMBL" id="KAJ0080046.1"/>
    </source>
</evidence>
<keyword evidence="2" id="KW-1185">Reference proteome</keyword>
<dbReference type="Proteomes" id="UP001164250">
    <property type="component" value="Chromosome 13"/>
</dbReference>
<evidence type="ECO:0000313" key="2">
    <source>
        <dbReference type="Proteomes" id="UP001164250"/>
    </source>
</evidence>
<gene>
    <name evidence="1" type="ORF">Patl1_23840</name>
</gene>
<proteinExistence type="predicted"/>
<reference evidence="2" key="1">
    <citation type="journal article" date="2023" name="G3 (Bethesda)">
        <title>Genome assembly and association tests identify interacting loci associated with vigor, precocity, and sex in interspecific pistachio rootstocks.</title>
        <authorList>
            <person name="Palmer W."/>
            <person name="Jacygrad E."/>
            <person name="Sagayaradj S."/>
            <person name="Cavanaugh K."/>
            <person name="Han R."/>
            <person name="Bertier L."/>
            <person name="Beede B."/>
            <person name="Kafkas S."/>
            <person name="Golino D."/>
            <person name="Preece J."/>
            <person name="Michelmore R."/>
        </authorList>
    </citation>
    <scope>NUCLEOTIDE SEQUENCE [LARGE SCALE GENOMIC DNA]</scope>
</reference>